<dbReference type="EC" id="2.7.1.26" evidence="3"/>
<evidence type="ECO:0000256" key="15">
    <source>
        <dbReference type="ARBA" id="ARBA00054097"/>
    </source>
</evidence>
<sequence>MVGEGFPVFANGEIIKGFGRGSKELGIPTANYSENVVNSLPVSVTPGIYYGWAQVNNGPVYKMVMSIGWNPYYNNEKKSMETHVLHKFDHDLYGCNLKTIILGFLRPEKSFNSLDELVTEINNDIKFASEKLDEPEMLSFKTNSFFSVDEPNKTGNV</sequence>
<dbReference type="GO" id="GO:0009231">
    <property type="term" value="P:riboflavin biosynthetic process"/>
    <property type="evidence" value="ECO:0007669"/>
    <property type="project" value="InterPro"/>
</dbReference>
<dbReference type="InterPro" id="IPR023465">
    <property type="entry name" value="Riboflavin_kinase_dom_sf"/>
</dbReference>
<dbReference type="UniPathway" id="UPA00276">
    <property type="reaction ID" value="UER00406"/>
</dbReference>
<evidence type="ECO:0000259" key="17">
    <source>
        <dbReference type="SMART" id="SM00904"/>
    </source>
</evidence>
<comment type="cofactor">
    <cofactor evidence="1">
        <name>Zn(2+)</name>
        <dbReference type="ChEBI" id="CHEBI:29105"/>
    </cofactor>
</comment>
<comment type="function">
    <text evidence="15">Catalyzes the phosphorylation of riboflavin (vitamin B2) to form flavin-mononucleotide (FMN), hence rate-limiting enzyme in the synthesis of FAD. Essential for TNF-induced reactive oxygen species (ROS) production. Through its interaction with both TNFRSF1A and CYBA, physically and functionally couples TNFRSF1A to NADPH oxidase. TNF-activation of RFK may enhance the incorporation of FAD in NADPH oxidase, a critical step for the assembly and activation of NADPH oxidase.</text>
</comment>
<dbReference type="GO" id="GO:0005739">
    <property type="term" value="C:mitochondrion"/>
    <property type="evidence" value="ECO:0007669"/>
    <property type="project" value="TreeGrafter"/>
</dbReference>
<dbReference type="GO" id="GO:0005524">
    <property type="term" value="F:ATP binding"/>
    <property type="evidence" value="ECO:0007669"/>
    <property type="project" value="UniProtKB-KW"/>
</dbReference>
<dbReference type="GO" id="GO:0009398">
    <property type="term" value="P:FMN biosynthetic process"/>
    <property type="evidence" value="ECO:0007669"/>
    <property type="project" value="UniProtKB-UniPathway"/>
</dbReference>
<dbReference type="AlphaFoldDB" id="A0A1B6EZ25"/>
<evidence type="ECO:0000256" key="14">
    <source>
        <dbReference type="ARBA" id="ARBA00050912"/>
    </source>
</evidence>
<keyword evidence="7" id="KW-0808">Transferase</keyword>
<name>A0A1B6EZ25_9HEMI</name>
<evidence type="ECO:0000256" key="13">
    <source>
        <dbReference type="ARBA" id="ARBA00029789"/>
    </source>
</evidence>
<evidence type="ECO:0000256" key="8">
    <source>
        <dbReference type="ARBA" id="ARBA00022723"/>
    </source>
</evidence>
<dbReference type="PANTHER" id="PTHR22749">
    <property type="entry name" value="RIBOFLAVIN KINASE/FMN ADENYLYLTRANSFERASE"/>
    <property type="match status" value="1"/>
</dbReference>
<evidence type="ECO:0000256" key="9">
    <source>
        <dbReference type="ARBA" id="ARBA00022741"/>
    </source>
</evidence>
<keyword evidence="6" id="KW-0288">FMN</keyword>
<dbReference type="PANTHER" id="PTHR22749:SF6">
    <property type="entry name" value="RIBOFLAVIN KINASE"/>
    <property type="match status" value="1"/>
</dbReference>
<comment type="catalytic activity">
    <reaction evidence="14">
        <text>riboflavin + ATP = FMN + ADP + H(+)</text>
        <dbReference type="Rhea" id="RHEA:14357"/>
        <dbReference type="ChEBI" id="CHEBI:15378"/>
        <dbReference type="ChEBI" id="CHEBI:30616"/>
        <dbReference type="ChEBI" id="CHEBI:57986"/>
        <dbReference type="ChEBI" id="CHEBI:58210"/>
        <dbReference type="ChEBI" id="CHEBI:456216"/>
        <dbReference type="EC" id="2.7.1.26"/>
    </reaction>
    <physiologicalReaction direction="left-to-right" evidence="14">
        <dbReference type="Rhea" id="RHEA:14358"/>
    </physiologicalReaction>
</comment>
<keyword evidence="8" id="KW-0479">Metal-binding</keyword>
<evidence type="ECO:0000256" key="2">
    <source>
        <dbReference type="ARBA" id="ARBA00005201"/>
    </source>
</evidence>
<dbReference type="EMBL" id="GECZ01026611">
    <property type="protein sequence ID" value="JAS43158.1"/>
    <property type="molecule type" value="Transcribed_RNA"/>
</dbReference>
<keyword evidence="11" id="KW-0862">Zinc</keyword>
<gene>
    <name evidence="18" type="ORF">g.14633</name>
</gene>
<dbReference type="InterPro" id="IPR023468">
    <property type="entry name" value="Riboflavin_kinase"/>
</dbReference>
<keyword evidence="12" id="KW-0067">ATP-binding</keyword>
<organism evidence="18">
    <name type="scientific">Cuerna arida</name>
    <dbReference type="NCBI Taxonomy" id="1464854"/>
    <lineage>
        <taxon>Eukaryota</taxon>
        <taxon>Metazoa</taxon>
        <taxon>Ecdysozoa</taxon>
        <taxon>Arthropoda</taxon>
        <taxon>Hexapoda</taxon>
        <taxon>Insecta</taxon>
        <taxon>Pterygota</taxon>
        <taxon>Neoptera</taxon>
        <taxon>Paraneoptera</taxon>
        <taxon>Hemiptera</taxon>
        <taxon>Auchenorrhyncha</taxon>
        <taxon>Membracoidea</taxon>
        <taxon>Cicadellidae</taxon>
        <taxon>Cicadellinae</taxon>
        <taxon>Proconiini</taxon>
        <taxon>Cuerna</taxon>
    </lineage>
</organism>
<evidence type="ECO:0000256" key="1">
    <source>
        <dbReference type="ARBA" id="ARBA00001947"/>
    </source>
</evidence>
<evidence type="ECO:0000256" key="10">
    <source>
        <dbReference type="ARBA" id="ARBA00022777"/>
    </source>
</evidence>
<protein>
    <recommendedName>
        <fullName evidence="4">Riboflavin kinase</fullName>
        <ecNumber evidence="3">2.7.1.26</ecNumber>
    </recommendedName>
    <alternativeName>
        <fullName evidence="16">ATP:riboflavin 5'-phosphotransferase</fullName>
    </alternativeName>
    <alternativeName>
        <fullName evidence="13">Flavokinase</fullName>
    </alternativeName>
</protein>
<dbReference type="FunFam" id="2.40.30.30:FF:000002">
    <property type="entry name" value="Riboflavin kinase, putative"/>
    <property type="match status" value="1"/>
</dbReference>
<dbReference type="InterPro" id="IPR015865">
    <property type="entry name" value="Riboflavin_kinase_bac/euk"/>
</dbReference>
<keyword evidence="10" id="KW-0418">Kinase</keyword>
<dbReference type="SMART" id="SM00904">
    <property type="entry name" value="Flavokinase"/>
    <property type="match status" value="1"/>
</dbReference>
<comment type="pathway">
    <text evidence="2">Cofactor biosynthesis; FMN biosynthesis; FMN from riboflavin (ATP route): step 1/1.</text>
</comment>
<proteinExistence type="predicted"/>
<reference evidence="18" key="1">
    <citation type="submission" date="2015-11" db="EMBL/GenBank/DDBJ databases">
        <title>De novo transcriptome assembly of four potential Pierce s Disease insect vectors from Arizona vineyards.</title>
        <authorList>
            <person name="Tassone E.E."/>
        </authorList>
    </citation>
    <scope>NUCLEOTIDE SEQUENCE</scope>
</reference>
<evidence type="ECO:0000256" key="6">
    <source>
        <dbReference type="ARBA" id="ARBA00022643"/>
    </source>
</evidence>
<keyword evidence="9" id="KW-0547">Nucleotide-binding</keyword>
<dbReference type="GO" id="GO:0008531">
    <property type="term" value="F:riboflavin kinase activity"/>
    <property type="evidence" value="ECO:0007669"/>
    <property type="project" value="UniProtKB-EC"/>
</dbReference>
<feature type="domain" description="Riboflavin kinase" evidence="17">
    <location>
        <begin position="5"/>
        <end position="133"/>
    </location>
</feature>
<keyword evidence="5" id="KW-0285">Flavoprotein</keyword>
<evidence type="ECO:0000256" key="12">
    <source>
        <dbReference type="ARBA" id="ARBA00022840"/>
    </source>
</evidence>
<dbReference type="SUPFAM" id="SSF82114">
    <property type="entry name" value="Riboflavin kinase-like"/>
    <property type="match status" value="1"/>
</dbReference>
<evidence type="ECO:0000256" key="4">
    <source>
        <dbReference type="ARBA" id="ARBA00017394"/>
    </source>
</evidence>
<dbReference type="Pfam" id="PF01687">
    <property type="entry name" value="Flavokinase"/>
    <property type="match status" value="1"/>
</dbReference>
<evidence type="ECO:0000256" key="7">
    <source>
        <dbReference type="ARBA" id="ARBA00022679"/>
    </source>
</evidence>
<dbReference type="Gene3D" id="2.40.30.30">
    <property type="entry name" value="Riboflavin kinase-like"/>
    <property type="match status" value="1"/>
</dbReference>
<evidence type="ECO:0000256" key="3">
    <source>
        <dbReference type="ARBA" id="ARBA00012105"/>
    </source>
</evidence>
<dbReference type="GO" id="GO:0046872">
    <property type="term" value="F:metal ion binding"/>
    <property type="evidence" value="ECO:0007669"/>
    <property type="project" value="UniProtKB-KW"/>
</dbReference>
<accession>A0A1B6EZ25</accession>
<evidence type="ECO:0000256" key="16">
    <source>
        <dbReference type="ARBA" id="ARBA00077632"/>
    </source>
</evidence>
<evidence type="ECO:0000256" key="11">
    <source>
        <dbReference type="ARBA" id="ARBA00022833"/>
    </source>
</evidence>
<evidence type="ECO:0000313" key="18">
    <source>
        <dbReference type="EMBL" id="JAS43158.1"/>
    </source>
</evidence>
<evidence type="ECO:0000256" key="5">
    <source>
        <dbReference type="ARBA" id="ARBA00022630"/>
    </source>
</evidence>